<name>A0A2H5FNL2_9GAMM</name>
<dbReference type="InterPro" id="IPR039421">
    <property type="entry name" value="Type_1_exporter"/>
</dbReference>
<dbReference type="InterPro" id="IPR036640">
    <property type="entry name" value="ABC1_TM_sf"/>
</dbReference>
<feature type="transmembrane region" description="Helical" evidence="9">
    <location>
        <begin position="203"/>
        <end position="229"/>
    </location>
</feature>
<evidence type="ECO:0000256" key="7">
    <source>
        <dbReference type="ARBA" id="ARBA00022989"/>
    </source>
</evidence>
<evidence type="ECO:0000313" key="13">
    <source>
        <dbReference type="Proteomes" id="UP000234343"/>
    </source>
</evidence>
<dbReference type="EMBL" id="CP025491">
    <property type="protein sequence ID" value="AUH73116.1"/>
    <property type="molecule type" value="Genomic_DNA"/>
</dbReference>
<feature type="domain" description="ABC transmembrane type-1" evidence="11">
    <location>
        <begin position="172"/>
        <end position="444"/>
    </location>
</feature>
<dbReference type="AlphaFoldDB" id="A0A2H5FNL2"/>
<evidence type="ECO:0000256" key="9">
    <source>
        <dbReference type="SAM" id="Phobius"/>
    </source>
</evidence>
<sequence>MNDSELEDIAPGLLKIQQVLGHKDTKTHSISDNKKLLIDALLHLAELMEVSLKIPSGDLGDDLDDLMEKISTHSGIRIHKMTLGDKWWNHDLGIFLGFMDNSPCVLVPKKNGGYQCSTPTEVITLSPNQLNKIDAYGFSFIKPLPKTATKLLDILKFSFSTLKNELQSILYLQLGLSLILMSLPILMSYFFNNFSQFIESGQITLLAILLIINTLIFFLLSINQTVLMLNLRFKIQRRLEPAIWDRLLKLTPTFFRQLNAGDIAYRAGVVSTIQEMLTQSTILSLFSVIVAFLSFILMCYYNLMLAVLALVSVFVISSAILFISHRLLIHQRKVYEYLTKLSGFVFQVISGIMKFKASASEYRAFNIWSDYFSNLLIARYKADKIRISIHIIHGSLLLLMTLILFYIYFYFNKQMQIGTFIAFNAAFSQFFSALLTLTTFISSILIIVPLFEQSLIIFEAKVEPLQLGGSHIKIEGKIQIKNLSFRYEDNQPLIYKNINLLINPGEVIGITGNSGCGKSTLFRILLGLEKPLDGQIFYDDINMDMINLANLRQQIGVVTQKSVLTPGTILENIIGNDKHLTRNDAWNIVYHLGLEQMISALPMEMDTFINEGMQSLSGGEQQRIVLARALIKKPKILFLDEATSALDNQNQTKIQDYLAKLNITQIVIAHRLSTLKSASRILVIDEGRIIQEGNFEQLIQTEGYFAELAKFQFPDFENKTKKRDDELL</sequence>
<dbReference type="GO" id="GO:0005886">
    <property type="term" value="C:plasma membrane"/>
    <property type="evidence" value="ECO:0007669"/>
    <property type="project" value="UniProtKB-SubCell"/>
</dbReference>
<dbReference type="Gene3D" id="3.40.50.300">
    <property type="entry name" value="P-loop containing nucleotide triphosphate hydrolases"/>
    <property type="match status" value="1"/>
</dbReference>
<comment type="subcellular location">
    <subcellularLocation>
        <location evidence="1">Cell membrane</location>
        <topology evidence="1">Multi-pass membrane protein</topology>
    </subcellularLocation>
</comment>
<dbReference type="Proteomes" id="UP000234343">
    <property type="component" value="Chromosome"/>
</dbReference>
<dbReference type="SMART" id="SM00382">
    <property type="entry name" value="AAA"/>
    <property type="match status" value="1"/>
</dbReference>
<dbReference type="PROSITE" id="PS00211">
    <property type="entry name" value="ABC_TRANSPORTER_1"/>
    <property type="match status" value="1"/>
</dbReference>
<keyword evidence="3" id="KW-1003">Cell membrane</keyword>
<evidence type="ECO:0000256" key="5">
    <source>
        <dbReference type="ARBA" id="ARBA00022741"/>
    </source>
</evidence>
<feature type="transmembrane region" description="Helical" evidence="9">
    <location>
        <begin position="276"/>
        <end position="297"/>
    </location>
</feature>
<feature type="transmembrane region" description="Helical" evidence="9">
    <location>
        <begin position="169"/>
        <end position="191"/>
    </location>
</feature>
<dbReference type="Pfam" id="PF00664">
    <property type="entry name" value="ABC_membrane"/>
    <property type="match status" value="1"/>
</dbReference>
<evidence type="ECO:0000256" key="2">
    <source>
        <dbReference type="ARBA" id="ARBA00022448"/>
    </source>
</evidence>
<evidence type="ECO:0000259" key="10">
    <source>
        <dbReference type="PROSITE" id="PS50893"/>
    </source>
</evidence>
<dbReference type="PROSITE" id="PS50929">
    <property type="entry name" value="ABC_TM1F"/>
    <property type="match status" value="1"/>
</dbReference>
<dbReference type="SUPFAM" id="SSF90123">
    <property type="entry name" value="ABC transporter transmembrane region"/>
    <property type="match status" value="1"/>
</dbReference>
<dbReference type="GO" id="GO:0016887">
    <property type="term" value="F:ATP hydrolysis activity"/>
    <property type="evidence" value="ECO:0007669"/>
    <property type="project" value="InterPro"/>
</dbReference>
<feature type="domain" description="ABC transporter" evidence="10">
    <location>
        <begin position="478"/>
        <end position="711"/>
    </location>
</feature>
<keyword evidence="4 9" id="KW-0812">Transmembrane</keyword>
<dbReference type="Gene3D" id="1.20.1560.10">
    <property type="entry name" value="ABC transporter type 1, transmembrane domain"/>
    <property type="match status" value="1"/>
</dbReference>
<dbReference type="SUPFAM" id="SSF52540">
    <property type="entry name" value="P-loop containing nucleoside triphosphate hydrolases"/>
    <property type="match status" value="1"/>
</dbReference>
<dbReference type="InterPro" id="IPR003439">
    <property type="entry name" value="ABC_transporter-like_ATP-bd"/>
</dbReference>
<feature type="transmembrane region" description="Helical" evidence="9">
    <location>
        <begin position="389"/>
        <end position="411"/>
    </location>
</feature>
<evidence type="ECO:0000313" key="12">
    <source>
        <dbReference type="EMBL" id="AUH73116.1"/>
    </source>
</evidence>
<keyword evidence="2" id="KW-0813">Transport</keyword>
<evidence type="ECO:0000256" key="8">
    <source>
        <dbReference type="ARBA" id="ARBA00023136"/>
    </source>
</evidence>
<dbReference type="PROSITE" id="PS50893">
    <property type="entry name" value="ABC_TRANSPORTER_2"/>
    <property type="match status" value="1"/>
</dbReference>
<protein>
    <submittedName>
        <fullName evidence="12">ABC transporter ATP-binding protein</fullName>
    </submittedName>
</protein>
<keyword evidence="13" id="KW-1185">Reference proteome</keyword>
<dbReference type="GO" id="GO:0015421">
    <property type="term" value="F:ABC-type oligopeptide transporter activity"/>
    <property type="evidence" value="ECO:0007669"/>
    <property type="project" value="TreeGrafter"/>
</dbReference>
<accession>A0A2H5FNL2</accession>
<dbReference type="PANTHER" id="PTHR43394">
    <property type="entry name" value="ATP-DEPENDENT PERMEASE MDL1, MITOCHONDRIAL"/>
    <property type="match status" value="1"/>
</dbReference>
<proteinExistence type="predicted"/>
<dbReference type="Pfam" id="PF00005">
    <property type="entry name" value="ABC_tran"/>
    <property type="match status" value="1"/>
</dbReference>
<dbReference type="InterPro" id="IPR017871">
    <property type="entry name" value="ABC_transporter-like_CS"/>
</dbReference>
<evidence type="ECO:0000259" key="11">
    <source>
        <dbReference type="PROSITE" id="PS50929"/>
    </source>
</evidence>
<organism evidence="12 13">
    <name type="scientific">Legionella sainthelensi</name>
    <dbReference type="NCBI Taxonomy" id="28087"/>
    <lineage>
        <taxon>Bacteria</taxon>
        <taxon>Pseudomonadati</taxon>
        <taxon>Pseudomonadota</taxon>
        <taxon>Gammaproteobacteria</taxon>
        <taxon>Legionellales</taxon>
        <taxon>Legionellaceae</taxon>
        <taxon>Legionella</taxon>
    </lineage>
</organism>
<keyword evidence="5" id="KW-0547">Nucleotide-binding</keyword>
<evidence type="ECO:0000256" key="3">
    <source>
        <dbReference type="ARBA" id="ARBA00022475"/>
    </source>
</evidence>
<feature type="transmembrane region" description="Helical" evidence="9">
    <location>
        <begin position="431"/>
        <end position="451"/>
    </location>
</feature>
<gene>
    <name evidence="12" type="ORF">CAB17_14450</name>
</gene>
<dbReference type="RefSeq" id="WP_101900661.1">
    <property type="nucleotide sequence ID" value="NZ_CP025491.2"/>
</dbReference>
<dbReference type="FunFam" id="3.40.50.300:FF:000299">
    <property type="entry name" value="ABC transporter ATP-binding protein/permease"/>
    <property type="match status" value="1"/>
</dbReference>
<reference evidence="12 13" key="1">
    <citation type="submission" date="2017-12" db="EMBL/GenBank/DDBJ databases">
        <title>Legionella sainthelensi LA01-117, whole genome sequence of a clinical isolate from New Zealand.</title>
        <authorList>
            <person name="Cree S.L."/>
            <person name="Slow S."/>
            <person name="Kennedy M.A."/>
            <person name="Murdoch D.R."/>
            <person name="Biggs P.J."/>
            <person name="Anderson T."/>
        </authorList>
    </citation>
    <scope>NUCLEOTIDE SEQUENCE [LARGE SCALE GENOMIC DNA]</scope>
    <source>
        <strain evidence="12 13">LA01-117</strain>
    </source>
</reference>
<dbReference type="KEGG" id="lsh:CAB17_14450"/>
<dbReference type="InterPro" id="IPR011527">
    <property type="entry name" value="ABC1_TM_dom"/>
</dbReference>
<dbReference type="PANTHER" id="PTHR43394:SF1">
    <property type="entry name" value="ATP-BINDING CASSETTE SUB-FAMILY B MEMBER 10, MITOCHONDRIAL"/>
    <property type="match status" value="1"/>
</dbReference>
<evidence type="ECO:0000256" key="6">
    <source>
        <dbReference type="ARBA" id="ARBA00022840"/>
    </source>
</evidence>
<dbReference type="InterPro" id="IPR003593">
    <property type="entry name" value="AAA+_ATPase"/>
</dbReference>
<dbReference type="InterPro" id="IPR027417">
    <property type="entry name" value="P-loop_NTPase"/>
</dbReference>
<evidence type="ECO:0000256" key="1">
    <source>
        <dbReference type="ARBA" id="ARBA00004651"/>
    </source>
</evidence>
<keyword evidence="7 9" id="KW-1133">Transmembrane helix</keyword>
<keyword evidence="8 9" id="KW-0472">Membrane</keyword>
<dbReference type="GO" id="GO:0005524">
    <property type="term" value="F:ATP binding"/>
    <property type="evidence" value="ECO:0007669"/>
    <property type="project" value="UniProtKB-KW"/>
</dbReference>
<keyword evidence="6 12" id="KW-0067">ATP-binding</keyword>
<feature type="transmembrane region" description="Helical" evidence="9">
    <location>
        <begin position="303"/>
        <end position="323"/>
    </location>
</feature>
<evidence type="ECO:0000256" key="4">
    <source>
        <dbReference type="ARBA" id="ARBA00022692"/>
    </source>
</evidence>